<sequence>MHTQITSAVNEEISRLKRKWQTDTDIEYSPKPEIERVLGAGSGEEMDYYDQLKLAALIEICKNSNSMAEAGRRLFNVSRKAKKSNNDSHRVKQLLGKYGIKFEDLTA</sequence>
<proteinExistence type="predicted"/>
<reference evidence="1 2" key="1">
    <citation type="submission" date="2020-08" db="EMBL/GenBank/DDBJ databases">
        <title>Genomic Encyclopedia of Type Strains, Phase III (KMG-III): the genomes of soil and plant-associated and newly described type strains.</title>
        <authorList>
            <person name="Whitman W."/>
        </authorList>
    </citation>
    <scope>NUCLEOTIDE SEQUENCE [LARGE SCALE GENOMIC DNA]</scope>
    <source>
        <strain evidence="1 2">CECT 8799</strain>
    </source>
</reference>
<name>A0A7W4Z907_9GAMM</name>
<organism evidence="1 2">
    <name type="scientific">Microbulbifer rhizosphaerae</name>
    <dbReference type="NCBI Taxonomy" id="1562603"/>
    <lineage>
        <taxon>Bacteria</taxon>
        <taxon>Pseudomonadati</taxon>
        <taxon>Pseudomonadota</taxon>
        <taxon>Gammaproteobacteria</taxon>
        <taxon>Cellvibrionales</taxon>
        <taxon>Microbulbiferaceae</taxon>
        <taxon>Microbulbifer</taxon>
    </lineage>
</organism>
<dbReference type="RefSeq" id="WP_221191896.1">
    <property type="nucleotide sequence ID" value="NZ_JACHWZ010000007.1"/>
</dbReference>
<evidence type="ECO:0000313" key="2">
    <source>
        <dbReference type="Proteomes" id="UP000535937"/>
    </source>
</evidence>
<keyword evidence="2" id="KW-1185">Reference proteome</keyword>
<protein>
    <submittedName>
        <fullName evidence="1">Transcriptional regulatory protein RtcR</fullName>
    </submittedName>
</protein>
<dbReference type="Proteomes" id="UP000535937">
    <property type="component" value="Unassembled WGS sequence"/>
</dbReference>
<comment type="caution">
    <text evidence="1">The sequence shown here is derived from an EMBL/GenBank/DDBJ whole genome shotgun (WGS) entry which is preliminary data.</text>
</comment>
<accession>A0A7W4Z907</accession>
<gene>
    <name evidence="1" type="ORF">FHS09_001921</name>
</gene>
<dbReference type="EMBL" id="JACHWZ010000007">
    <property type="protein sequence ID" value="MBB3061091.1"/>
    <property type="molecule type" value="Genomic_DNA"/>
</dbReference>
<evidence type="ECO:0000313" key="1">
    <source>
        <dbReference type="EMBL" id="MBB3061091.1"/>
    </source>
</evidence>
<dbReference type="AlphaFoldDB" id="A0A7W4Z907"/>